<dbReference type="Proteomes" id="UP000270216">
    <property type="component" value="Unassembled WGS sequence"/>
</dbReference>
<comment type="caution">
    <text evidence="1">The sequence shown here is derived from an EMBL/GenBank/DDBJ whole genome shotgun (WGS) entry which is preliminary data.</text>
</comment>
<evidence type="ECO:0000313" key="2">
    <source>
        <dbReference type="Proteomes" id="UP000270216"/>
    </source>
</evidence>
<accession>A0ABX9ZHH9</accession>
<keyword evidence="2" id="KW-1185">Reference proteome</keyword>
<name>A0ABX9ZHH9_9BURK</name>
<protein>
    <submittedName>
        <fullName evidence="1">Uncharacterized protein</fullName>
    </submittedName>
</protein>
<reference evidence="1 2" key="1">
    <citation type="submission" date="2018-12" db="EMBL/GenBank/DDBJ databases">
        <title>Whole genome sequence of a Pandoraea apista isolate from a patient with cystic fibrosis.</title>
        <authorList>
            <person name="Kenna D.T."/>
            <person name="Turton J.F."/>
        </authorList>
    </citation>
    <scope>NUCLEOTIDE SEQUENCE [LARGE SCALE GENOMIC DNA]</scope>
    <source>
        <strain evidence="1 2">Pa13324</strain>
    </source>
</reference>
<evidence type="ECO:0000313" key="1">
    <source>
        <dbReference type="EMBL" id="RSK74725.1"/>
    </source>
</evidence>
<dbReference type="EMBL" id="RWHX01000083">
    <property type="protein sequence ID" value="RSK74725.1"/>
    <property type="molecule type" value="Genomic_DNA"/>
</dbReference>
<sequence length="84" mass="9570">MANQMPLSYVTNAISDRIERDLHQAIERQLLEAVMPRIKQTTADIVEQIKEHASVQVHRNFSVNSVEFTIVFNGSVFEPDASKE</sequence>
<dbReference type="RefSeq" id="WP_107337288.1">
    <property type="nucleotide sequence ID" value="NZ_PYYA01000001.1"/>
</dbReference>
<gene>
    <name evidence="1" type="ORF">EJE83_24830</name>
</gene>
<proteinExistence type="predicted"/>
<organism evidence="1 2">
    <name type="scientific">Pandoraea apista</name>
    <dbReference type="NCBI Taxonomy" id="93218"/>
    <lineage>
        <taxon>Bacteria</taxon>
        <taxon>Pseudomonadati</taxon>
        <taxon>Pseudomonadota</taxon>
        <taxon>Betaproteobacteria</taxon>
        <taxon>Burkholderiales</taxon>
        <taxon>Burkholderiaceae</taxon>
        <taxon>Pandoraea</taxon>
    </lineage>
</organism>